<evidence type="ECO:0000313" key="2">
    <source>
        <dbReference type="Proteomes" id="UP001369082"/>
    </source>
</evidence>
<protein>
    <submittedName>
        <fullName evidence="1">ADP-ribosylglycohydrolase family protein</fullName>
        <ecNumber evidence="1">3.2.2.-</ecNumber>
    </submittedName>
</protein>
<dbReference type="InterPro" id="IPR036705">
    <property type="entry name" value="Ribosyl_crysJ1_sf"/>
</dbReference>
<dbReference type="SUPFAM" id="SSF101478">
    <property type="entry name" value="ADP-ribosylglycohydrolase"/>
    <property type="match status" value="1"/>
</dbReference>
<dbReference type="PANTHER" id="PTHR16222:SF12">
    <property type="entry name" value="ADP-RIBOSYLGLYCOHYDROLASE-RELATED"/>
    <property type="match status" value="1"/>
</dbReference>
<comment type="caution">
    <text evidence="1">The sequence shown here is derived from an EMBL/GenBank/DDBJ whole genome shotgun (WGS) entry which is preliminary data.</text>
</comment>
<dbReference type="EMBL" id="JBAKAZ010000012">
    <property type="protein sequence ID" value="MEL0628975.1"/>
    <property type="molecule type" value="Genomic_DNA"/>
</dbReference>
<keyword evidence="1" id="KW-0326">Glycosidase</keyword>
<proteinExistence type="predicted"/>
<gene>
    <name evidence="1" type="ORF">V6256_05075</name>
</gene>
<dbReference type="RefSeq" id="WP_341596988.1">
    <property type="nucleotide sequence ID" value="NZ_JBAKAZ010000012.1"/>
</dbReference>
<sequence length="282" mass="31734">MLLVMAMADAYGAGFEFTDIEFIEEKNTLTEYQHAWLDSKPAGSYTDDTQMSIAICELMLADRKIWTKQLVADYFLNAFKRDPRQSYSDNFYHFLLTTQTASEFVNNIYSDSIRNGAAMRSVPLGLIKDKTEMLEKAKIQAQLTHNTHEGIISSQAVALCVFYFVNKLGKKADLFSYICEQTNEFFIEDKTEPTECDGIDTVDAVLTVLAQSSTLSEVLYHAVKLGGDTDSVATIACGIAYFCDEIEQNLPDFLFNELENAAFGKDFLIELNDRFLTTFAAN</sequence>
<dbReference type="Gene3D" id="1.10.4080.10">
    <property type="entry name" value="ADP-ribosylation/Crystallin J1"/>
    <property type="match status" value="1"/>
</dbReference>
<dbReference type="InterPro" id="IPR050792">
    <property type="entry name" value="ADP-ribosylglycohydrolase"/>
</dbReference>
<reference evidence="1 2" key="1">
    <citation type="submission" date="2024-02" db="EMBL/GenBank/DDBJ databases">
        <title>Bacteria isolated from the canopy kelp, Nereocystis luetkeana.</title>
        <authorList>
            <person name="Pfister C.A."/>
            <person name="Younker I.T."/>
            <person name="Light S.H."/>
        </authorList>
    </citation>
    <scope>NUCLEOTIDE SEQUENCE [LARGE SCALE GENOMIC DNA]</scope>
    <source>
        <strain evidence="1 2">TI.1.05</strain>
    </source>
</reference>
<dbReference type="PANTHER" id="PTHR16222">
    <property type="entry name" value="ADP-RIBOSYLGLYCOHYDROLASE"/>
    <property type="match status" value="1"/>
</dbReference>
<accession>A0ABU9GNT7</accession>
<keyword evidence="2" id="KW-1185">Reference proteome</keyword>
<name>A0ABU9GNT7_9GAMM</name>
<evidence type="ECO:0000313" key="1">
    <source>
        <dbReference type="EMBL" id="MEL0628975.1"/>
    </source>
</evidence>
<dbReference type="EC" id="3.2.2.-" evidence="1"/>
<dbReference type="InterPro" id="IPR005502">
    <property type="entry name" value="Ribosyl_crysJ1"/>
</dbReference>
<keyword evidence="1" id="KW-0378">Hydrolase</keyword>
<dbReference type="Proteomes" id="UP001369082">
    <property type="component" value="Unassembled WGS sequence"/>
</dbReference>
<dbReference type="Pfam" id="PF03747">
    <property type="entry name" value="ADP_ribosyl_GH"/>
    <property type="match status" value="1"/>
</dbReference>
<dbReference type="GO" id="GO:0016798">
    <property type="term" value="F:hydrolase activity, acting on glycosyl bonds"/>
    <property type="evidence" value="ECO:0007669"/>
    <property type="project" value="UniProtKB-KW"/>
</dbReference>
<organism evidence="1 2">
    <name type="scientific">Psychromonas aquatilis</name>
    <dbReference type="NCBI Taxonomy" id="2005072"/>
    <lineage>
        <taxon>Bacteria</taxon>
        <taxon>Pseudomonadati</taxon>
        <taxon>Pseudomonadota</taxon>
        <taxon>Gammaproteobacteria</taxon>
        <taxon>Alteromonadales</taxon>
        <taxon>Psychromonadaceae</taxon>
        <taxon>Psychromonas</taxon>
    </lineage>
</organism>